<evidence type="ECO:0000256" key="16">
    <source>
        <dbReference type="ARBA" id="ARBA00023242"/>
    </source>
</evidence>
<evidence type="ECO:0000256" key="8">
    <source>
        <dbReference type="ARBA" id="ARBA00022490"/>
    </source>
</evidence>
<name>A0A5D2CZD5_GOSDA</name>
<keyword evidence="11" id="KW-0378">Hydrolase</keyword>
<evidence type="ECO:0000256" key="2">
    <source>
        <dbReference type="ARBA" id="ARBA00001968"/>
    </source>
</evidence>
<dbReference type="GO" id="GO:0030014">
    <property type="term" value="C:CCR4-NOT complex"/>
    <property type="evidence" value="ECO:0007669"/>
    <property type="project" value="InterPro"/>
</dbReference>
<sequence length="255" mass="29897">MSIFANRLVIVSEVFADNLEYKFMLIRSALHNYSFVSMDTEFPSTIFKLDKKIVQLENPEINYRFMKVNVDVMKIIQLGLTLSDFQGNLSDFITPFYYIWEFNFKDFDIEIDHYDKENKEKGIYSRDFGMMVLFSGLCFGELTWITFHNAYDFGFLLKILTQHSLPSNLKSFMRHLTYYFGYRIFAIKYNSKIFNLHGGLEKVAKTLNVTRIAGLSHQAGSDSHFIIHCFMQIKNMKAFKQCNQKLLVLALYGLV</sequence>
<evidence type="ECO:0000256" key="13">
    <source>
        <dbReference type="ARBA" id="ARBA00022884"/>
    </source>
</evidence>
<dbReference type="GO" id="GO:0005634">
    <property type="term" value="C:nucleus"/>
    <property type="evidence" value="ECO:0007669"/>
    <property type="project" value="UniProtKB-SubCell"/>
</dbReference>
<evidence type="ECO:0000256" key="17">
    <source>
        <dbReference type="ARBA" id="ARBA00025148"/>
    </source>
</evidence>
<keyword evidence="13" id="KW-0694">RNA-binding</keyword>
<keyword evidence="12" id="KW-0269">Exonuclease</keyword>
<gene>
    <name evidence="18" type="ORF">ES288_D04G159900v1</name>
</gene>
<evidence type="ECO:0000256" key="14">
    <source>
        <dbReference type="ARBA" id="ARBA00023015"/>
    </source>
</evidence>
<comment type="function">
    <text evidence="17">Ubiquitous transcription factor required for a diverse set of processes. It is a component of the CCR4 complex involved in the control of gene expression.</text>
</comment>
<keyword evidence="15" id="KW-0804">Transcription</keyword>
<dbReference type="GO" id="GO:0005737">
    <property type="term" value="C:cytoplasm"/>
    <property type="evidence" value="ECO:0007669"/>
    <property type="project" value="UniProtKB-SubCell"/>
</dbReference>
<comment type="subcellular location">
    <subcellularLocation>
        <location evidence="4">Cytoplasm</location>
    </subcellularLocation>
    <subcellularLocation>
        <location evidence="3">Nucleus</location>
    </subcellularLocation>
</comment>
<organism evidence="18 19">
    <name type="scientific">Gossypium darwinii</name>
    <name type="common">Darwin's cotton</name>
    <name type="synonym">Gossypium barbadense var. darwinii</name>
    <dbReference type="NCBI Taxonomy" id="34276"/>
    <lineage>
        <taxon>Eukaryota</taxon>
        <taxon>Viridiplantae</taxon>
        <taxon>Streptophyta</taxon>
        <taxon>Embryophyta</taxon>
        <taxon>Tracheophyta</taxon>
        <taxon>Spermatophyta</taxon>
        <taxon>Magnoliopsida</taxon>
        <taxon>eudicotyledons</taxon>
        <taxon>Gunneridae</taxon>
        <taxon>Pentapetalae</taxon>
        <taxon>rosids</taxon>
        <taxon>malvids</taxon>
        <taxon>Malvales</taxon>
        <taxon>Malvaceae</taxon>
        <taxon>Malvoideae</taxon>
        <taxon>Gossypium</taxon>
    </lineage>
</organism>
<keyword evidence="14" id="KW-0805">Transcription regulation</keyword>
<keyword evidence="8" id="KW-0963">Cytoplasm</keyword>
<evidence type="ECO:0000313" key="19">
    <source>
        <dbReference type="Proteomes" id="UP000323506"/>
    </source>
</evidence>
<comment type="similarity">
    <text evidence="5">Belongs to the CAF1 family.</text>
</comment>
<comment type="subunit">
    <text evidence="6">Component of the CCR4-NOT complex, at least composed of CRR4 and CAF1 proteins.</text>
</comment>
<dbReference type="SUPFAM" id="SSF53098">
    <property type="entry name" value="Ribonuclease H-like"/>
    <property type="match status" value="1"/>
</dbReference>
<evidence type="ECO:0000256" key="10">
    <source>
        <dbReference type="ARBA" id="ARBA00022723"/>
    </source>
</evidence>
<dbReference type="InterPro" id="IPR006941">
    <property type="entry name" value="RNase_CAF1"/>
</dbReference>
<dbReference type="EC" id="3.1.13.4" evidence="7"/>
<keyword evidence="19" id="KW-1185">Reference proteome</keyword>
<dbReference type="InterPro" id="IPR039637">
    <property type="entry name" value="CNOT7/CNOT8/Pop2"/>
</dbReference>
<evidence type="ECO:0000256" key="12">
    <source>
        <dbReference type="ARBA" id="ARBA00022839"/>
    </source>
</evidence>
<evidence type="ECO:0000256" key="11">
    <source>
        <dbReference type="ARBA" id="ARBA00022801"/>
    </source>
</evidence>
<dbReference type="PANTHER" id="PTHR10797">
    <property type="entry name" value="CCR4-NOT TRANSCRIPTION COMPLEX SUBUNIT"/>
    <property type="match status" value="1"/>
</dbReference>
<dbReference type="Gene3D" id="3.30.420.10">
    <property type="entry name" value="Ribonuclease H-like superfamily/Ribonuclease H"/>
    <property type="match status" value="1"/>
</dbReference>
<comment type="cofactor">
    <cofactor evidence="2">
        <name>a divalent metal cation</name>
        <dbReference type="ChEBI" id="CHEBI:60240"/>
    </cofactor>
</comment>
<dbReference type="InterPro" id="IPR012337">
    <property type="entry name" value="RNaseH-like_sf"/>
</dbReference>
<evidence type="ECO:0000256" key="1">
    <source>
        <dbReference type="ARBA" id="ARBA00001663"/>
    </source>
</evidence>
<reference evidence="18 19" key="1">
    <citation type="submission" date="2019-06" db="EMBL/GenBank/DDBJ databases">
        <title>WGS assembly of Gossypium darwinii.</title>
        <authorList>
            <person name="Chen Z.J."/>
            <person name="Sreedasyam A."/>
            <person name="Ando A."/>
            <person name="Song Q."/>
            <person name="De L."/>
            <person name="Hulse-Kemp A."/>
            <person name="Ding M."/>
            <person name="Ye W."/>
            <person name="Kirkbride R."/>
            <person name="Jenkins J."/>
            <person name="Plott C."/>
            <person name="Lovell J."/>
            <person name="Lin Y.-M."/>
            <person name="Vaughn R."/>
            <person name="Liu B."/>
            <person name="Li W."/>
            <person name="Simpson S."/>
            <person name="Scheffler B."/>
            <person name="Saski C."/>
            <person name="Grover C."/>
            <person name="Hu G."/>
            <person name="Conover J."/>
            <person name="Carlson J."/>
            <person name="Shu S."/>
            <person name="Boston L."/>
            <person name="Williams M."/>
            <person name="Peterson D."/>
            <person name="Mcgee K."/>
            <person name="Jones D."/>
            <person name="Wendel J."/>
            <person name="Stelly D."/>
            <person name="Grimwood J."/>
            <person name="Schmutz J."/>
        </authorList>
    </citation>
    <scope>NUCLEOTIDE SEQUENCE [LARGE SCALE GENOMIC DNA]</scope>
    <source>
        <strain evidence="18">1808015.09</strain>
    </source>
</reference>
<evidence type="ECO:0000256" key="6">
    <source>
        <dbReference type="ARBA" id="ARBA00011757"/>
    </source>
</evidence>
<keyword evidence="9" id="KW-0540">Nuclease</keyword>
<keyword evidence="16" id="KW-0539">Nucleus</keyword>
<evidence type="ECO:0000313" key="18">
    <source>
        <dbReference type="EMBL" id="TYG74148.1"/>
    </source>
</evidence>
<dbReference type="InterPro" id="IPR036397">
    <property type="entry name" value="RNaseH_sf"/>
</dbReference>
<dbReference type="GO" id="GO:0004535">
    <property type="term" value="F:poly(A)-specific ribonuclease activity"/>
    <property type="evidence" value="ECO:0007669"/>
    <property type="project" value="UniProtKB-EC"/>
</dbReference>
<dbReference type="GO" id="GO:0003723">
    <property type="term" value="F:RNA binding"/>
    <property type="evidence" value="ECO:0007669"/>
    <property type="project" value="UniProtKB-KW"/>
</dbReference>
<dbReference type="Pfam" id="PF04857">
    <property type="entry name" value="CAF1"/>
    <property type="match status" value="1"/>
</dbReference>
<comment type="catalytic activity">
    <reaction evidence="1">
        <text>Exonucleolytic cleavage of poly(A) to 5'-AMP.</text>
        <dbReference type="EC" id="3.1.13.4"/>
    </reaction>
</comment>
<evidence type="ECO:0000256" key="7">
    <source>
        <dbReference type="ARBA" id="ARBA00012161"/>
    </source>
</evidence>
<proteinExistence type="inferred from homology"/>
<evidence type="ECO:0000256" key="15">
    <source>
        <dbReference type="ARBA" id="ARBA00023163"/>
    </source>
</evidence>
<evidence type="ECO:0000256" key="9">
    <source>
        <dbReference type="ARBA" id="ARBA00022722"/>
    </source>
</evidence>
<evidence type="ECO:0000256" key="3">
    <source>
        <dbReference type="ARBA" id="ARBA00004123"/>
    </source>
</evidence>
<accession>A0A5D2CZD5</accession>
<protein>
    <recommendedName>
        <fullName evidence="7">poly(A)-specific ribonuclease</fullName>
        <ecNumber evidence="7">3.1.13.4</ecNumber>
    </recommendedName>
</protein>
<dbReference type="EMBL" id="CM017704">
    <property type="protein sequence ID" value="TYG74148.1"/>
    <property type="molecule type" value="Genomic_DNA"/>
</dbReference>
<dbReference type="AlphaFoldDB" id="A0A5D2CZD5"/>
<evidence type="ECO:0000256" key="5">
    <source>
        <dbReference type="ARBA" id="ARBA00008372"/>
    </source>
</evidence>
<dbReference type="GO" id="GO:0046872">
    <property type="term" value="F:metal ion binding"/>
    <property type="evidence" value="ECO:0007669"/>
    <property type="project" value="UniProtKB-KW"/>
</dbReference>
<keyword evidence="10" id="KW-0479">Metal-binding</keyword>
<evidence type="ECO:0000256" key="4">
    <source>
        <dbReference type="ARBA" id="ARBA00004496"/>
    </source>
</evidence>
<dbReference type="Proteomes" id="UP000323506">
    <property type="component" value="Chromosome D04"/>
</dbReference>